<evidence type="ECO:0000256" key="1">
    <source>
        <dbReference type="SAM" id="Phobius"/>
    </source>
</evidence>
<evidence type="ECO:0000313" key="3">
    <source>
        <dbReference type="Proteomes" id="UP000644507"/>
    </source>
</evidence>
<reference evidence="2" key="1">
    <citation type="journal article" date="2014" name="Int. J. Syst. Evol. Microbiol.">
        <title>Complete genome sequence of Corynebacterium casei LMG S-19264T (=DSM 44701T), isolated from a smear-ripened cheese.</title>
        <authorList>
            <consortium name="US DOE Joint Genome Institute (JGI-PGF)"/>
            <person name="Walter F."/>
            <person name="Albersmeier A."/>
            <person name="Kalinowski J."/>
            <person name="Ruckert C."/>
        </authorList>
    </citation>
    <scope>NUCLEOTIDE SEQUENCE</scope>
    <source>
        <strain evidence="2">KCTC 12988</strain>
    </source>
</reference>
<keyword evidence="3" id="KW-1185">Reference proteome</keyword>
<accession>A0A918WKU7</accession>
<dbReference type="Proteomes" id="UP000644507">
    <property type="component" value="Unassembled WGS sequence"/>
</dbReference>
<gene>
    <name evidence="2" type="ORF">GCM10007100_30150</name>
</gene>
<evidence type="ECO:0008006" key="4">
    <source>
        <dbReference type="Google" id="ProtNLM"/>
    </source>
</evidence>
<dbReference type="EMBL" id="BMXI01000013">
    <property type="protein sequence ID" value="GHC60719.1"/>
    <property type="molecule type" value="Genomic_DNA"/>
</dbReference>
<dbReference type="AlphaFoldDB" id="A0A918WKU7"/>
<keyword evidence="1" id="KW-0812">Transmembrane</keyword>
<sequence length="85" mass="9162">MGVTLDLNGGGGRVSNPVMRIQRLRKSLPGFLLLVGLALVSTSCVPLAVGAVGGYMLRDDGVRFQKPITRDAQPSDTYYDPGYEY</sequence>
<keyword evidence="1" id="KW-0472">Membrane</keyword>
<proteinExistence type="predicted"/>
<reference evidence="2" key="2">
    <citation type="submission" date="2020-09" db="EMBL/GenBank/DDBJ databases">
        <authorList>
            <person name="Sun Q."/>
            <person name="Kim S."/>
        </authorList>
    </citation>
    <scope>NUCLEOTIDE SEQUENCE</scope>
    <source>
        <strain evidence="2">KCTC 12988</strain>
    </source>
</reference>
<evidence type="ECO:0000313" key="2">
    <source>
        <dbReference type="EMBL" id="GHC60719.1"/>
    </source>
</evidence>
<comment type="caution">
    <text evidence="2">The sequence shown here is derived from an EMBL/GenBank/DDBJ whole genome shotgun (WGS) entry which is preliminary data.</text>
</comment>
<name>A0A918WKU7_9BACT</name>
<organism evidence="2 3">
    <name type="scientific">Roseibacillus persicicus</name>
    <dbReference type="NCBI Taxonomy" id="454148"/>
    <lineage>
        <taxon>Bacteria</taxon>
        <taxon>Pseudomonadati</taxon>
        <taxon>Verrucomicrobiota</taxon>
        <taxon>Verrucomicrobiia</taxon>
        <taxon>Verrucomicrobiales</taxon>
        <taxon>Verrucomicrobiaceae</taxon>
        <taxon>Roseibacillus</taxon>
    </lineage>
</organism>
<protein>
    <recommendedName>
        <fullName evidence="4">Transmembrane protein</fullName>
    </recommendedName>
</protein>
<feature type="transmembrane region" description="Helical" evidence="1">
    <location>
        <begin position="31"/>
        <end position="57"/>
    </location>
</feature>
<keyword evidence="1" id="KW-1133">Transmembrane helix</keyword>